<evidence type="ECO:0000313" key="13">
    <source>
        <dbReference type="Proteomes" id="UP001059127"/>
    </source>
</evidence>
<evidence type="ECO:0000256" key="10">
    <source>
        <dbReference type="ARBA" id="ARBA00046738"/>
    </source>
</evidence>
<keyword evidence="4" id="KW-1048">Host nucleus</keyword>
<feature type="compositionally biased region" description="Pro residues" evidence="11">
    <location>
        <begin position="416"/>
        <end position="430"/>
    </location>
</feature>
<keyword evidence="2" id="KW-0597">Phosphoprotein</keyword>
<keyword evidence="7" id="KW-0426">Late protein</keyword>
<evidence type="ECO:0000256" key="5">
    <source>
        <dbReference type="ARBA" id="ARBA00022612"/>
    </source>
</evidence>
<evidence type="ECO:0000256" key="11">
    <source>
        <dbReference type="SAM" id="MobiDB-lite"/>
    </source>
</evidence>
<feature type="compositionally biased region" description="Pro residues" evidence="11">
    <location>
        <begin position="439"/>
        <end position="451"/>
    </location>
</feature>
<comment type="subunit">
    <text evidence="10">Interacts with hexon proteins; this interaction tethers the peripentonal hexons to hexons situated in the facet. Interacts with the penton protein (via N-terminus). Interacts with packaging protein 3; this interaction is required to promote correct genome packaging.</text>
</comment>
<evidence type="ECO:0000256" key="4">
    <source>
        <dbReference type="ARBA" id="ARBA00022562"/>
    </source>
</evidence>
<evidence type="ECO:0000256" key="2">
    <source>
        <dbReference type="ARBA" id="ARBA00022553"/>
    </source>
</evidence>
<keyword evidence="9" id="KW-0231">Viral genome packaging</keyword>
<reference evidence="12" key="2">
    <citation type="journal article" date="2022" name="Infect. Genet. Evol.">
        <title>The genome and phylogenetic analyses of tit siadenoviruses reveal both a novel avian host and viral species.</title>
        <authorList>
            <person name="Gellert A."/>
            <person name="Benko M."/>
            <person name="Harrach B."/>
            <person name="Peters M."/>
            <person name="Kajan G.L."/>
        </authorList>
    </citation>
    <scope>NUCLEOTIDE SEQUENCE</scope>
    <source>
        <strain evidence="12">S478/20</strain>
    </source>
</reference>
<dbReference type="Gene3D" id="1.20.120.1500">
    <property type="entry name" value="Pre-hexon-linking protein IIIa"/>
    <property type="match status" value="1"/>
</dbReference>
<sequence length="563" mass="63272">MASKQLVADILSGVSPKLSRELRDMPLANKILELEKAIVEPKKSDTPTLLHIVIKQLVDQGAIYPDEASAVYGRLLSRLVKFNSLRNHNNLAGFVEDIQQGQRSAVLAKLQNVPAMSNMIVLQNFLNLLPKTVSSGQQNYDAFKQLLKQFVIEYNQYLEVYKSGTDTFLQYNFGPSVQKVNLSQAFNNLSGLWGAKITSEDSIPSLTSLLQPQSRFLILLLSPIAMEGAFIRDSFLAYLVTLYKNTVVPPMKGQPVQELGNVIASLGPSYDQLKLRQGLNYLVTNQQQEYRPEVPEMTKEEEAILRYVQTLLRTKIAGGRKLSEVDLDNVLQNLSPIAFSGQIDFVNKLFDYFRKVLKARPTLMTDIIYDKQWRPPPAFYVKNVWLPADLTPVPAPRTVVSYVDEPPRQDAVSRSAPPPRQEVVPRPIPPARVTSKLPAPKPRVSLPPLPISRPRFNLTQSKFSLPSTSRLALPSSTSSDEDKQVALRSSYRAPTSVYSTEESDLDSDYDIPNPRNKKRNRVLVDVHNLTSAFSKLKGQGYGLDSLILKDVRQRARNVNIRPY</sequence>
<keyword evidence="6" id="KW-0946">Virion</keyword>
<organism evidence="12">
    <name type="scientific">Siadenovirus sp</name>
    <dbReference type="NCBI Taxonomy" id="2671519"/>
    <lineage>
        <taxon>Viruses</taxon>
        <taxon>Varidnaviria</taxon>
        <taxon>Bamfordvirae</taxon>
        <taxon>Preplasmiviricota</taxon>
        <taxon>Polisuviricotina</taxon>
        <taxon>Pharingeaviricetes</taxon>
        <taxon>Rowavirales</taxon>
        <taxon>Adenoviridae</taxon>
        <taxon>Siadenovirus</taxon>
    </lineage>
</organism>
<dbReference type="InterPro" id="IPR003479">
    <property type="entry name" value="Hex_IIIa"/>
</dbReference>
<feature type="region of interest" description="Disordered" evidence="11">
    <location>
        <begin position="467"/>
        <end position="515"/>
    </location>
</feature>
<dbReference type="InterPro" id="IPR043053">
    <property type="entry name" value="Hex_IIIa_N"/>
</dbReference>
<dbReference type="EMBL" id="MW508338">
    <property type="protein sequence ID" value="UVZ42950.1"/>
    <property type="molecule type" value="Genomic_DNA"/>
</dbReference>
<keyword evidence="5" id="KW-1188">Viral release from host cell</keyword>
<name>A0A9E7QWX3_9ADEN</name>
<feature type="compositionally biased region" description="Polar residues" evidence="11">
    <location>
        <begin position="467"/>
        <end position="478"/>
    </location>
</feature>
<evidence type="ECO:0000256" key="6">
    <source>
        <dbReference type="ARBA" id="ARBA00022844"/>
    </source>
</evidence>
<dbReference type="GO" id="GO:0098021">
    <property type="term" value="C:viral capsid, decoration"/>
    <property type="evidence" value="ECO:0007669"/>
    <property type="project" value="UniProtKB-KW"/>
</dbReference>
<protein>
    <submittedName>
        <fullName evidence="12">PIIIa</fullName>
    </submittedName>
</protein>
<evidence type="ECO:0000256" key="9">
    <source>
        <dbReference type="ARBA" id="ARBA00023219"/>
    </source>
</evidence>
<keyword evidence="13" id="KW-1185">Reference proteome</keyword>
<feature type="region of interest" description="Disordered" evidence="11">
    <location>
        <begin position="406"/>
        <end position="453"/>
    </location>
</feature>
<dbReference type="Pfam" id="PF02455">
    <property type="entry name" value="Hex_IIIa"/>
    <property type="match status" value="1"/>
</dbReference>
<comment type="similarity">
    <text evidence="1">Belongs to the adenoviridae hexon-linking protein IIIa family.</text>
</comment>
<evidence type="ECO:0000256" key="1">
    <source>
        <dbReference type="ARBA" id="ARBA00010762"/>
    </source>
</evidence>
<evidence type="ECO:0000256" key="3">
    <source>
        <dbReference type="ARBA" id="ARBA00022561"/>
    </source>
</evidence>
<accession>A0A9E7QWX3</accession>
<proteinExistence type="inferred from homology"/>
<keyword evidence="3" id="KW-0167">Capsid protein</keyword>
<reference evidence="12" key="1">
    <citation type="journal article" date="2021" name="Eur. J. Wildl. Res.">
        <title>Increased mortality in wild tits in North Rhine-Westphalia (Germany) in 2020 with a special focus on Suttonella ornithocola and other infectious pathogens.</title>
        <authorList>
            <person name="Fischer L."/>
            <person name="Peters M."/>
            <person name="Merbach S."/>
            <person name="Eydner M."/>
            <person name="Kuczka A."/>
            <person name="Lambertz J."/>
            <person name="Kummerfeld M."/>
            <person name="Kahnt K."/>
            <person name="Weiss A."/>
            <person name="Petersen H."/>
        </authorList>
    </citation>
    <scope>NUCLEOTIDE SEQUENCE</scope>
    <source>
        <strain evidence="12">S478/20</strain>
    </source>
</reference>
<evidence type="ECO:0000313" key="12">
    <source>
        <dbReference type="EMBL" id="UVZ42950.1"/>
    </source>
</evidence>
<evidence type="ECO:0000256" key="8">
    <source>
        <dbReference type="ARBA" id="ARBA00023093"/>
    </source>
</evidence>
<evidence type="ECO:0000256" key="7">
    <source>
        <dbReference type="ARBA" id="ARBA00022921"/>
    </source>
</evidence>
<dbReference type="Proteomes" id="UP001059127">
    <property type="component" value="Segment"/>
</dbReference>
<keyword evidence="8" id="KW-1232">Capsid decoration protein</keyword>